<dbReference type="PROSITE" id="PS00375">
    <property type="entry name" value="UDPGT"/>
    <property type="match status" value="1"/>
</dbReference>
<name>A0AAP0JIZ1_9MAGN</name>
<reference evidence="5 6" key="1">
    <citation type="submission" date="2024-01" db="EMBL/GenBank/DDBJ databases">
        <title>Genome assemblies of Stephania.</title>
        <authorList>
            <person name="Yang L."/>
        </authorList>
    </citation>
    <scope>NUCLEOTIDE SEQUENCE [LARGE SCALE GENOMIC DNA]</scope>
    <source>
        <strain evidence="5">JXDWG</strain>
        <tissue evidence="5">Leaf</tissue>
    </source>
</reference>
<dbReference type="EMBL" id="JBBNAG010000005">
    <property type="protein sequence ID" value="KAK9133815.1"/>
    <property type="molecule type" value="Genomic_DNA"/>
</dbReference>
<evidence type="ECO:0000256" key="3">
    <source>
        <dbReference type="RuleBase" id="RU003718"/>
    </source>
</evidence>
<evidence type="ECO:0000256" key="4">
    <source>
        <dbReference type="RuleBase" id="RU362057"/>
    </source>
</evidence>
<keyword evidence="2 3" id="KW-0808">Transferase</keyword>
<dbReference type="PANTHER" id="PTHR48048:SF45">
    <property type="entry name" value="GLYCOSYLTRANSFERASE"/>
    <property type="match status" value="1"/>
</dbReference>
<dbReference type="InterPro" id="IPR002213">
    <property type="entry name" value="UDP_glucos_trans"/>
</dbReference>
<dbReference type="InterPro" id="IPR050481">
    <property type="entry name" value="UDP-glycosyltransf_plant"/>
</dbReference>
<proteinExistence type="inferred from homology"/>
<gene>
    <name evidence="5" type="ORF">Scep_013343</name>
</gene>
<comment type="caution">
    <text evidence="5">The sequence shown here is derived from an EMBL/GenBank/DDBJ whole genome shotgun (WGS) entry which is preliminary data.</text>
</comment>
<comment type="similarity">
    <text evidence="1 3">Belongs to the UDP-glycosyltransferase family.</text>
</comment>
<dbReference type="SUPFAM" id="SSF53756">
    <property type="entry name" value="UDP-Glycosyltransferase/glycogen phosphorylase"/>
    <property type="match status" value="1"/>
</dbReference>
<dbReference type="CDD" id="cd03784">
    <property type="entry name" value="GT1_Gtf-like"/>
    <property type="match status" value="1"/>
</dbReference>
<sequence>MEESTTKKYELVFISGPGASHIVPTVEFAKTLLDTDHRFSITVLTMNSPLFPVPSSYIDSVPEIRFIELTRPDSPPPEMKHSLVGLCEFIDHYKPHSRQVITQLIATELDPNSVSLAALVLDMFTTPMIDIADELGVPSYVYFTSGMALLDVFIQFPAIDSAMETDLKNELTRELEFPSFKNSVPAIALPSVLWTKNTDDYACHLHIGRRIGETKGVIINTFYDLETYAIDSFGSAVPGYPQIYSIGPVLDLAGRVNSGKSKTQHNENIMKWLDEQPNRSVVFLCFGSKGTFEVDQVREIANGLERSGHRFLWSVQGKDKSTPVEELVPEGFVERTVERGMVCGWVPQVAVLGHGSVGCFVSHCGWNSILESFWFGVPILTWPMYAEQHLNAFLLVKELGLGVELKGYDRVSEDDLVKADEVERGVRRFMGGECEEVRKKVDEMKEKSRRALKKGGSSVVSIKRLIEDLVQGR</sequence>
<keyword evidence="3" id="KW-0328">Glycosyltransferase</keyword>
<protein>
    <recommendedName>
        <fullName evidence="4">Glycosyltransferase</fullName>
        <ecNumber evidence="4">2.4.1.-</ecNumber>
    </recommendedName>
</protein>
<evidence type="ECO:0000313" key="6">
    <source>
        <dbReference type="Proteomes" id="UP001419268"/>
    </source>
</evidence>
<dbReference type="AlphaFoldDB" id="A0AAP0JIZ1"/>
<evidence type="ECO:0000313" key="5">
    <source>
        <dbReference type="EMBL" id="KAK9133815.1"/>
    </source>
</evidence>
<dbReference type="InterPro" id="IPR035595">
    <property type="entry name" value="UDP_glycos_trans_CS"/>
</dbReference>
<dbReference type="EC" id="2.4.1.-" evidence="4"/>
<evidence type="ECO:0000256" key="1">
    <source>
        <dbReference type="ARBA" id="ARBA00009995"/>
    </source>
</evidence>
<evidence type="ECO:0000256" key="2">
    <source>
        <dbReference type="ARBA" id="ARBA00022679"/>
    </source>
</evidence>
<dbReference type="PANTHER" id="PTHR48048">
    <property type="entry name" value="GLYCOSYLTRANSFERASE"/>
    <property type="match status" value="1"/>
</dbReference>
<accession>A0AAP0JIZ1</accession>
<keyword evidence="6" id="KW-1185">Reference proteome</keyword>
<dbReference type="GO" id="GO:0035251">
    <property type="term" value="F:UDP-glucosyltransferase activity"/>
    <property type="evidence" value="ECO:0007669"/>
    <property type="project" value="InterPro"/>
</dbReference>
<dbReference type="Proteomes" id="UP001419268">
    <property type="component" value="Unassembled WGS sequence"/>
</dbReference>
<organism evidence="5 6">
    <name type="scientific">Stephania cephalantha</name>
    <dbReference type="NCBI Taxonomy" id="152367"/>
    <lineage>
        <taxon>Eukaryota</taxon>
        <taxon>Viridiplantae</taxon>
        <taxon>Streptophyta</taxon>
        <taxon>Embryophyta</taxon>
        <taxon>Tracheophyta</taxon>
        <taxon>Spermatophyta</taxon>
        <taxon>Magnoliopsida</taxon>
        <taxon>Ranunculales</taxon>
        <taxon>Menispermaceae</taxon>
        <taxon>Menispermoideae</taxon>
        <taxon>Cissampelideae</taxon>
        <taxon>Stephania</taxon>
    </lineage>
</organism>
<dbReference type="FunFam" id="3.40.50.2000:FF:000056">
    <property type="entry name" value="Glycosyltransferase"/>
    <property type="match status" value="1"/>
</dbReference>
<dbReference type="Gene3D" id="3.40.50.2000">
    <property type="entry name" value="Glycogen Phosphorylase B"/>
    <property type="match status" value="2"/>
</dbReference>
<dbReference type="Pfam" id="PF00201">
    <property type="entry name" value="UDPGT"/>
    <property type="match status" value="1"/>
</dbReference>